<sequence length="245" mass="28356">MDGADNVYMEQLQRFDHFAEGILENMYSDSCLTALVSIVTLEITEFADLAILPEIFSLSKAQHSLDKLSFTFSAHLASVYRRFILDFFEDPRRCGIYTLTRERYATAAVYFIQYISNHVEQITPSLSTLKRKHMHQKNTPWLWRKILQKARSSEAAQILQWQLLKNRKRLISRRGISNMLKSDRAFGLALRCLVHVLPQSAISEELTILASQHTFGPLSRKCPDRKRVVKEEMARYLARAEQEGS</sequence>
<accession>A0A067SV77</accession>
<proteinExistence type="predicted"/>
<name>A0A067SV77_GALM3</name>
<gene>
    <name evidence="1" type="ORF">GALMADRAFT_563223</name>
</gene>
<dbReference type="AlphaFoldDB" id="A0A067SV77"/>
<reference evidence="2" key="1">
    <citation type="journal article" date="2014" name="Proc. Natl. Acad. Sci. U.S.A.">
        <title>Extensive sampling of basidiomycete genomes demonstrates inadequacy of the white-rot/brown-rot paradigm for wood decay fungi.</title>
        <authorList>
            <person name="Riley R."/>
            <person name="Salamov A.A."/>
            <person name="Brown D.W."/>
            <person name="Nagy L.G."/>
            <person name="Floudas D."/>
            <person name="Held B.W."/>
            <person name="Levasseur A."/>
            <person name="Lombard V."/>
            <person name="Morin E."/>
            <person name="Otillar R."/>
            <person name="Lindquist E.A."/>
            <person name="Sun H."/>
            <person name="LaButti K.M."/>
            <person name="Schmutz J."/>
            <person name="Jabbour D."/>
            <person name="Luo H."/>
            <person name="Baker S.E."/>
            <person name="Pisabarro A.G."/>
            <person name="Walton J.D."/>
            <person name="Blanchette R.A."/>
            <person name="Henrissat B."/>
            <person name="Martin F."/>
            <person name="Cullen D."/>
            <person name="Hibbett D.S."/>
            <person name="Grigoriev I.V."/>
        </authorList>
    </citation>
    <scope>NUCLEOTIDE SEQUENCE [LARGE SCALE GENOMIC DNA]</scope>
    <source>
        <strain evidence="2">CBS 339.88</strain>
    </source>
</reference>
<protein>
    <submittedName>
        <fullName evidence="1">Uncharacterized protein</fullName>
    </submittedName>
</protein>
<keyword evidence="2" id="KW-1185">Reference proteome</keyword>
<dbReference type="Proteomes" id="UP000027222">
    <property type="component" value="Unassembled WGS sequence"/>
</dbReference>
<dbReference type="OrthoDB" id="3126138at2759"/>
<evidence type="ECO:0000313" key="1">
    <source>
        <dbReference type="EMBL" id="KDR74796.1"/>
    </source>
</evidence>
<dbReference type="STRING" id="685588.A0A067SV77"/>
<organism evidence="1 2">
    <name type="scientific">Galerina marginata (strain CBS 339.88)</name>
    <dbReference type="NCBI Taxonomy" id="685588"/>
    <lineage>
        <taxon>Eukaryota</taxon>
        <taxon>Fungi</taxon>
        <taxon>Dikarya</taxon>
        <taxon>Basidiomycota</taxon>
        <taxon>Agaricomycotina</taxon>
        <taxon>Agaricomycetes</taxon>
        <taxon>Agaricomycetidae</taxon>
        <taxon>Agaricales</taxon>
        <taxon>Agaricineae</taxon>
        <taxon>Strophariaceae</taxon>
        <taxon>Galerina</taxon>
    </lineage>
</organism>
<dbReference type="EMBL" id="KL142382">
    <property type="protein sequence ID" value="KDR74796.1"/>
    <property type="molecule type" value="Genomic_DNA"/>
</dbReference>
<evidence type="ECO:0000313" key="2">
    <source>
        <dbReference type="Proteomes" id="UP000027222"/>
    </source>
</evidence>
<dbReference type="HOGENOM" id="CLU_1272383_0_0_1"/>